<dbReference type="Gene3D" id="1.10.4200.10">
    <property type="entry name" value="Triphosphoribosyl-dephospho-CoA protein"/>
    <property type="match status" value="2"/>
</dbReference>
<name>A0A7C4LL14_9PLAN</name>
<dbReference type="GO" id="GO:0046917">
    <property type="term" value="F:triphosphoribosyl-dephospho-CoA synthase activity"/>
    <property type="evidence" value="ECO:0007669"/>
    <property type="project" value="InterPro"/>
</dbReference>
<dbReference type="PANTHER" id="PTHR42280:SF1">
    <property type="entry name" value="CITG FAMILY PROTEIN"/>
    <property type="match status" value="1"/>
</dbReference>
<organism evidence="2">
    <name type="scientific">Schlesneria paludicola</name>
    <dbReference type="NCBI Taxonomy" id="360056"/>
    <lineage>
        <taxon>Bacteria</taxon>
        <taxon>Pseudomonadati</taxon>
        <taxon>Planctomycetota</taxon>
        <taxon>Planctomycetia</taxon>
        <taxon>Planctomycetales</taxon>
        <taxon>Planctomycetaceae</taxon>
        <taxon>Schlesneria</taxon>
    </lineage>
</organism>
<evidence type="ECO:0000256" key="1">
    <source>
        <dbReference type="SAM" id="MobiDB-lite"/>
    </source>
</evidence>
<dbReference type="AlphaFoldDB" id="A0A7C4LL14"/>
<evidence type="ECO:0000313" key="2">
    <source>
        <dbReference type="EMBL" id="HGT39294.1"/>
    </source>
</evidence>
<comment type="caution">
    <text evidence="2">The sequence shown here is derived from an EMBL/GenBank/DDBJ whole genome shotgun (WGS) entry which is preliminary data.</text>
</comment>
<dbReference type="Pfam" id="PF01874">
    <property type="entry name" value="CitG"/>
    <property type="match status" value="1"/>
</dbReference>
<gene>
    <name evidence="2" type="ORF">ENS64_08535</name>
</gene>
<sequence length="428" mass="45912">MASRKPMCAVCRGRCDPLHNPPSARACLHRREGEDRSRDPRSTRESTTPDRGEKIPCVVQENAHVGRSTTATGKASFRVSSMSSIAALIEQACLLEATARKPGNVHPCASFVDLCYDDFVRAAEVSAPILAEARAHGLGPAVRSAVEATRAATGRNVNLGICLLLAPLAIGAAEGALWSGARRALLTATVDDAHEVYRAIRLAQPGGLGQSPRQDVAERPTLPLREVMALAATRDDVARELSTGFLRLEREIVPCLAEAAEHTAAVAVPLPSACPASTACATTVPAVLPALSAFPAWERATVLTHLRLIAEGDTLIRRKCGDEVCREAAQRAALLWHLWRESREIPAERMNEFDAWLRADGHRRNPGTSADLVAAALFAALVEQRRPFPSLAELRAKNGRPLRGRGVDYLPDKGSGTCVVLPTQTANN</sequence>
<feature type="compositionally biased region" description="Basic and acidic residues" evidence="1">
    <location>
        <begin position="29"/>
        <end position="54"/>
    </location>
</feature>
<dbReference type="InterPro" id="IPR002736">
    <property type="entry name" value="CitG"/>
</dbReference>
<feature type="region of interest" description="Disordered" evidence="1">
    <location>
        <begin position="20"/>
        <end position="54"/>
    </location>
</feature>
<reference evidence="2" key="1">
    <citation type="journal article" date="2020" name="mSystems">
        <title>Genome- and Community-Level Interaction Insights into Carbon Utilization and Element Cycling Functions of Hydrothermarchaeota in Hydrothermal Sediment.</title>
        <authorList>
            <person name="Zhou Z."/>
            <person name="Liu Y."/>
            <person name="Xu W."/>
            <person name="Pan J."/>
            <person name="Luo Z.H."/>
            <person name="Li M."/>
        </authorList>
    </citation>
    <scope>NUCLEOTIDE SEQUENCE [LARGE SCALE GENOMIC DNA]</scope>
    <source>
        <strain evidence="2">SpSt-508</strain>
    </source>
</reference>
<proteinExistence type="predicted"/>
<protein>
    <submittedName>
        <fullName evidence="2">Uncharacterized protein</fullName>
    </submittedName>
</protein>
<accession>A0A7C4LL14</accession>
<dbReference type="PANTHER" id="PTHR42280">
    <property type="entry name" value="CITG FAMILY PROTEIN"/>
    <property type="match status" value="1"/>
</dbReference>
<dbReference type="GO" id="GO:0005524">
    <property type="term" value="F:ATP binding"/>
    <property type="evidence" value="ECO:0007669"/>
    <property type="project" value="InterPro"/>
</dbReference>
<dbReference type="EMBL" id="DSVQ01000012">
    <property type="protein sequence ID" value="HGT39294.1"/>
    <property type="molecule type" value="Genomic_DNA"/>
</dbReference>